<feature type="compositionally biased region" description="Basic and acidic residues" evidence="2">
    <location>
        <begin position="223"/>
        <end position="235"/>
    </location>
</feature>
<dbReference type="InterPro" id="IPR008978">
    <property type="entry name" value="HSP20-like_chaperone"/>
</dbReference>
<dbReference type="GO" id="GO:0005634">
    <property type="term" value="C:nucleus"/>
    <property type="evidence" value="ECO:0007669"/>
    <property type="project" value="TreeGrafter"/>
</dbReference>
<gene>
    <name evidence="4" type="primary">PTGES3</name>
    <name evidence="4" type="ORF">TWF481_005208</name>
</gene>
<dbReference type="GO" id="GO:0051087">
    <property type="term" value="F:protein-folding chaperone binding"/>
    <property type="evidence" value="ECO:0007669"/>
    <property type="project" value="TreeGrafter"/>
</dbReference>
<feature type="compositionally biased region" description="Gly residues" evidence="2">
    <location>
        <begin position="178"/>
        <end position="195"/>
    </location>
</feature>
<dbReference type="PROSITE" id="PS51203">
    <property type="entry name" value="CS"/>
    <property type="match status" value="1"/>
</dbReference>
<reference evidence="4 5" key="1">
    <citation type="submission" date="2023-08" db="EMBL/GenBank/DDBJ databases">
        <authorList>
            <person name="Palmer J.M."/>
        </authorList>
    </citation>
    <scope>NUCLEOTIDE SEQUENCE [LARGE SCALE GENOMIC DNA]</scope>
    <source>
        <strain evidence="4 5">TWF481</strain>
    </source>
</reference>
<dbReference type="PANTHER" id="PTHR22932">
    <property type="entry name" value="TELOMERASE-BINDING PROTEIN P23 HSP90 CO-CHAPERONE"/>
    <property type="match status" value="1"/>
</dbReference>
<evidence type="ECO:0000256" key="2">
    <source>
        <dbReference type="SAM" id="MobiDB-lite"/>
    </source>
</evidence>
<feature type="domain" description="CS" evidence="3">
    <location>
        <begin position="7"/>
        <end position="105"/>
    </location>
</feature>
<feature type="compositionally biased region" description="Acidic residues" evidence="2">
    <location>
        <begin position="196"/>
        <end position="210"/>
    </location>
</feature>
<dbReference type="SUPFAM" id="SSF49764">
    <property type="entry name" value="HSP20-like chaperones"/>
    <property type="match status" value="1"/>
</dbReference>
<dbReference type="FunFam" id="2.60.40.790:FF:000013">
    <property type="entry name" value="Very-long-chain (3R)-3-hydroxyacyl-CoA dehydratase"/>
    <property type="match status" value="1"/>
</dbReference>
<dbReference type="Gene3D" id="2.60.40.790">
    <property type="match status" value="1"/>
</dbReference>
<accession>A0AAV9WD53</accession>
<dbReference type="GO" id="GO:0051879">
    <property type="term" value="F:Hsp90 protein binding"/>
    <property type="evidence" value="ECO:0007669"/>
    <property type="project" value="InterPro"/>
</dbReference>
<evidence type="ECO:0000259" key="3">
    <source>
        <dbReference type="PROSITE" id="PS51203"/>
    </source>
</evidence>
<evidence type="ECO:0000313" key="4">
    <source>
        <dbReference type="EMBL" id="KAK6506748.1"/>
    </source>
</evidence>
<name>A0AAV9WD53_9PEZI</name>
<keyword evidence="5" id="KW-1185">Reference proteome</keyword>
<sequence>MAASSTTFFPEVIWAQRSSPAVAEKNTLYVTILQSDVSKDNLKLDLTPTTLTYKGVTNKGKEYSFKIDFFEEIDVENSRHIHTDRATECIIRKKALKEEFWPRLTKEKVKLHWLKTDFDKWVDEDEQDGPAPEPEYDPNMMSQFGGGDDAGGFGGIDFSKLGGAQDLSGLGGLGGMGGMGMPGMPGMDMSGGGAGLEDDSDDDDMPDLEGEDKSKAVPSEPVVGEKKKSPIEELD</sequence>
<dbReference type="GO" id="GO:0051131">
    <property type="term" value="P:chaperone-mediated protein complex assembly"/>
    <property type="evidence" value="ECO:0007669"/>
    <property type="project" value="TreeGrafter"/>
</dbReference>
<dbReference type="GO" id="GO:0005829">
    <property type="term" value="C:cytosol"/>
    <property type="evidence" value="ECO:0007669"/>
    <property type="project" value="TreeGrafter"/>
</dbReference>
<comment type="similarity">
    <text evidence="1">Belongs to the p23/wos2 family.</text>
</comment>
<dbReference type="PANTHER" id="PTHR22932:SF1">
    <property type="entry name" value="CO-CHAPERONE PROTEIN DAF-41"/>
    <property type="match status" value="1"/>
</dbReference>
<dbReference type="Proteomes" id="UP001370758">
    <property type="component" value="Unassembled WGS sequence"/>
</dbReference>
<evidence type="ECO:0000256" key="1">
    <source>
        <dbReference type="ARBA" id="ARBA00025733"/>
    </source>
</evidence>
<dbReference type="InterPro" id="IPR045250">
    <property type="entry name" value="p23-like"/>
</dbReference>
<organism evidence="4 5">
    <name type="scientific">Arthrobotrys musiformis</name>
    <dbReference type="NCBI Taxonomy" id="47236"/>
    <lineage>
        <taxon>Eukaryota</taxon>
        <taxon>Fungi</taxon>
        <taxon>Dikarya</taxon>
        <taxon>Ascomycota</taxon>
        <taxon>Pezizomycotina</taxon>
        <taxon>Orbiliomycetes</taxon>
        <taxon>Orbiliales</taxon>
        <taxon>Orbiliaceae</taxon>
        <taxon>Arthrobotrys</taxon>
    </lineage>
</organism>
<dbReference type="InterPro" id="IPR007052">
    <property type="entry name" value="CS_dom"/>
</dbReference>
<dbReference type="AlphaFoldDB" id="A0AAV9WD53"/>
<proteinExistence type="inferred from homology"/>
<dbReference type="GO" id="GO:0006457">
    <property type="term" value="P:protein folding"/>
    <property type="evidence" value="ECO:0007669"/>
    <property type="project" value="TreeGrafter"/>
</dbReference>
<feature type="region of interest" description="Disordered" evidence="2">
    <location>
        <begin position="178"/>
        <end position="235"/>
    </location>
</feature>
<dbReference type="EMBL" id="JAVHJL010000003">
    <property type="protein sequence ID" value="KAK6506748.1"/>
    <property type="molecule type" value="Genomic_DNA"/>
</dbReference>
<evidence type="ECO:0000313" key="5">
    <source>
        <dbReference type="Proteomes" id="UP001370758"/>
    </source>
</evidence>
<comment type="caution">
    <text evidence="4">The sequence shown here is derived from an EMBL/GenBank/DDBJ whole genome shotgun (WGS) entry which is preliminary data.</text>
</comment>
<protein>
    <submittedName>
        <fullName evidence="4">Prostaglandin E synthase 3 (Cytosolic)</fullName>
    </submittedName>
</protein>
<dbReference type="CDD" id="cd06465">
    <property type="entry name" value="p23_hB-ind1_like"/>
    <property type="match status" value="1"/>
</dbReference>